<comment type="caution">
    <text evidence="1">The sequence shown here is derived from an EMBL/GenBank/DDBJ whole genome shotgun (WGS) entry which is preliminary data.</text>
</comment>
<evidence type="ECO:0000313" key="1">
    <source>
        <dbReference type="EMBL" id="TWE18459.1"/>
    </source>
</evidence>
<name>A0A561ES83_9ACTN</name>
<evidence type="ECO:0008006" key="3">
    <source>
        <dbReference type="Google" id="ProtNLM"/>
    </source>
</evidence>
<accession>A0A561ES83</accession>
<proteinExistence type="predicted"/>
<sequence>MNDPVRLLVCDDHAVVRAGLLALLAKLGVDTRAGAVAAAKERRLLR</sequence>
<dbReference type="EMBL" id="VIVR01000001">
    <property type="protein sequence ID" value="TWE18459.1"/>
    <property type="molecule type" value="Genomic_DNA"/>
</dbReference>
<dbReference type="SUPFAM" id="SSF52172">
    <property type="entry name" value="CheY-like"/>
    <property type="match status" value="1"/>
</dbReference>
<keyword evidence="2" id="KW-1185">Reference proteome</keyword>
<dbReference type="AlphaFoldDB" id="A0A561ES83"/>
<organism evidence="1 2">
    <name type="scientific">Kitasatospora atroaurantiaca</name>
    <dbReference type="NCBI Taxonomy" id="285545"/>
    <lineage>
        <taxon>Bacteria</taxon>
        <taxon>Bacillati</taxon>
        <taxon>Actinomycetota</taxon>
        <taxon>Actinomycetes</taxon>
        <taxon>Kitasatosporales</taxon>
        <taxon>Streptomycetaceae</taxon>
        <taxon>Kitasatospora</taxon>
    </lineage>
</organism>
<reference evidence="1 2" key="1">
    <citation type="submission" date="2019-06" db="EMBL/GenBank/DDBJ databases">
        <title>Sequencing the genomes of 1000 actinobacteria strains.</title>
        <authorList>
            <person name="Klenk H.-P."/>
        </authorList>
    </citation>
    <scope>NUCLEOTIDE SEQUENCE [LARGE SCALE GENOMIC DNA]</scope>
    <source>
        <strain evidence="1 2">DSM 41649</strain>
    </source>
</reference>
<gene>
    <name evidence="1" type="ORF">FB465_3535</name>
</gene>
<protein>
    <recommendedName>
        <fullName evidence="3">Response regulatory domain-containing protein</fullName>
    </recommendedName>
</protein>
<dbReference type="Proteomes" id="UP000318416">
    <property type="component" value="Unassembled WGS sequence"/>
</dbReference>
<evidence type="ECO:0000313" key="2">
    <source>
        <dbReference type="Proteomes" id="UP000318416"/>
    </source>
</evidence>
<dbReference type="InterPro" id="IPR011006">
    <property type="entry name" value="CheY-like_superfamily"/>
</dbReference>